<evidence type="ECO:0000313" key="5">
    <source>
        <dbReference type="Proteomes" id="UP001353858"/>
    </source>
</evidence>
<dbReference type="InterPro" id="IPR037175">
    <property type="entry name" value="KFase_sf"/>
</dbReference>
<dbReference type="Proteomes" id="UP001353858">
    <property type="component" value="Unassembled WGS sequence"/>
</dbReference>
<evidence type="ECO:0000313" key="4">
    <source>
        <dbReference type="EMBL" id="KAK4874803.1"/>
    </source>
</evidence>
<organism evidence="4 5">
    <name type="scientific">Aquatica leii</name>
    <dbReference type="NCBI Taxonomy" id="1421715"/>
    <lineage>
        <taxon>Eukaryota</taxon>
        <taxon>Metazoa</taxon>
        <taxon>Ecdysozoa</taxon>
        <taxon>Arthropoda</taxon>
        <taxon>Hexapoda</taxon>
        <taxon>Insecta</taxon>
        <taxon>Pterygota</taxon>
        <taxon>Neoptera</taxon>
        <taxon>Endopterygota</taxon>
        <taxon>Coleoptera</taxon>
        <taxon>Polyphaga</taxon>
        <taxon>Elateriformia</taxon>
        <taxon>Elateroidea</taxon>
        <taxon>Lampyridae</taxon>
        <taxon>Luciolinae</taxon>
        <taxon>Aquatica</taxon>
    </lineage>
</organism>
<dbReference type="GO" id="GO:0019441">
    <property type="term" value="P:L-tryptophan catabolic process to kynurenine"/>
    <property type="evidence" value="ECO:0007669"/>
    <property type="project" value="InterPro"/>
</dbReference>
<evidence type="ECO:0000256" key="3">
    <source>
        <dbReference type="SAM" id="SignalP"/>
    </source>
</evidence>
<evidence type="ECO:0000256" key="1">
    <source>
        <dbReference type="ARBA" id="ARBA00007865"/>
    </source>
</evidence>
<dbReference type="PANTHER" id="PTHR31118">
    <property type="entry name" value="CYCLASE-LIKE PROTEIN 2"/>
    <property type="match status" value="1"/>
</dbReference>
<feature type="signal peptide" evidence="3">
    <location>
        <begin position="1"/>
        <end position="17"/>
    </location>
</feature>
<gene>
    <name evidence="4" type="ORF">RN001_014163</name>
</gene>
<keyword evidence="2" id="KW-1133">Transmembrane helix</keyword>
<dbReference type="AlphaFoldDB" id="A0AAN7QDQ1"/>
<sequence length="291" mass="33397">MNFVLFLAVLMFLESDAIKLLKLANPIDLTWSFTSNSFYTKNTHPFLLTKQTSRLSEDGTWYAQNEFCTGEHVGTHFNAPYHRNRQGYKVHEIPLKHLIAHGIKVDLRLQTKRLKNKSVLLPQHLEKWVRTHGPIQQYTVLLVQFHWSQYYNNKTLYLGAKNDYELSFPGISKSAAEWIVKTKKIVGVGVDTAAVDKGIYNSEISKKILLDNNVYVLENLNIPAKFPDDNFALYVLPMKIFDGTGAPLRIIAVPEENVTKGVIIAVVPWYTHVVVLTISCLWFYVQVFLRN</sequence>
<dbReference type="EMBL" id="JARPUR010000006">
    <property type="protein sequence ID" value="KAK4874803.1"/>
    <property type="molecule type" value="Genomic_DNA"/>
</dbReference>
<dbReference type="GO" id="GO:0004061">
    <property type="term" value="F:arylformamidase activity"/>
    <property type="evidence" value="ECO:0007669"/>
    <property type="project" value="InterPro"/>
</dbReference>
<dbReference type="Gene3D" id="3.50.30.50">
    <property type="entry name" value="Putative cyclase"/>
    <property type="match status" value="1"/>
</dbReference>
<dbReference type="Pfam" id="PF04199">
    <property type="entry name" value="Cyclase"/>
    <property type="match status" value="1"/>
</dbReference>
<dbReference type="SUPFAM" id="SSF102198">
    <property type="entry name" value="Putative cyclase"/>
    <property type="match status" value="1"/>
</dbReference>
<keyword evidence="2" id="KW-0812">Transmembrane</keyword>
<comment type="caution">
    <text evidence="4">The sequence shown here is derived from an EMBL/GenBank/DDBJ whole genome shotgun (WGS) entry which is preliminary data.</text>
</comment>
<proteinExistence type="inferred from homology"/>
<keyword evidence="2" id="KW-0472">Membrane</keyword>
<feature type="transmembrane region" description="Helical" evidence="2">
    <location>
        <begin position="269"/>
        <end position="289"/>
    </location>
</feature>
<protein>
    <submittedName>
        <fullName evidence="4">Uncharacterized protein</fullName>
    </submittedName>
</protein>
<comment type="similarity">
    <text evidence="1">Belongs to the Cyclase 1 superfamily.</text>
</comment>
<name>A0AAN7QDQ1_9COLE</name>
<dbReference type="InterPro" id="IPR007325">
    <property type="entry name" value="KFase/CYL"/>
</dbReference>
<feature type="chain" id="PRO_5042975513" evidence="3">
    <location>
        <begin position="18"/>
        <end position="291"/>
    </location>
</feature>
<dbReference type="PANTHER" id="PTHR31118:SF12">
    <property type="entry name" value="CYCLASE-LIKE PROTEIN 2"/>
    <property type="match status" value="1"/>
</dbReference>
<reference evidence="5" key="1">
    <citation type="submission" date="2023-01" db="EMBL/GenBank/DDBJ databases">
        <title>Key to firefly adult light organ development and bioluminescence: homeobox transcription factors regulate luciferase expression and transportation to peroxisome.</title>
        <authorList>
            <person name="Fu X."/>
        </authorList>
    </citation>
    <scope>NUCLEOTIDE SEQUENCE [LARGE SCALE GENOMIC DNA]</scope>
</reference>
<accession>A0AAN7QDQ1</accession>
<keyword evidence="3" id="KW-0732">Signal</keyword>
<keyword evidence="5" id="KW-1185">Reference proteome</keyword>
<evidence type="ECO:0000256" key="2">
    <source>
        <dbReference type="SAM" id="Phobius"/>
    </source>
</evidence>